<protein>
    <submittedName>
        <fullName evidence="2">AAA family ATPase</fullName>
    </submittedName>
</protein>
<dbReference type="GeneID" id="300081706"/>
<dbReference type="InterPro" id="IPR038727">
    <property type="entry name" value="NadR/Ttd14_AAA_dom"/>
</dbReference>
<dbReference type="EMBL" id="CP099397">
    <property type="protein sequence ID" value="USR42105.1"/>
    <property type="molecule type" value="Genomic_DNA"/>
</dbReference>
<name>A0ABY5AEE6_9GAMM</name>
<keyword evidence="3" id="KW-1185">Reference proteome</keyword>
<accession>A0ABY5AEE6</accession>
<sequence length="183" mass="20440">MKILVLTGPESSGKSWLAGEIQARFGGVVVGEYVRHFIEREQRDTCYADIPAIARGQLAWEDAARAAAPALLILDTHLLSNMLWSHSLFGDCPAWLEQELCARQYDLHLLLDPQGVPWVEDGQRCQPQLQERLAFHQACRHWLTSNDQPFCELTGGWTARRQAALEKVAELLGSANQHTGPGQ</sequence>
<dbReference type="InterPro" id="IPR052735">
    <property type="entry name" value="NAD_biosynth-regulator"/>
</dbReference>
<proteinExistence type="predicted"/>
<dbReference type="Proteomes" id="UP001054897">
    <property type="component" value="Chromosome"/>
</dbReference>
<organism evidence="2 3">
    <name type="scientific">Ectopseudomonas hydrolytica</name>
    <dbReference type="NCBI Taxonomy" id="2493633"/>
    <lineage>
        <taxon>Bacteria</taxon>
        <taxon>Pseudomonadati</taxon>
        <taxon>Pseudomonadota</taxon>
        <taxon>Gammaproteobacteria</taxon>
        <taxon>Pseudomonadales</taxon>
        <taxon>Pseudomonadaceae</taxon>
        <taxon>Ectopseudomonas</taxon>
    </lineage>
</organism>
<feature type="domain" description="NadR/Ttd14 AAA" evidence="1">
    <location>
        <begin position="5"/>
        <end position="160"/>
    </location>
</feature>
<evidence type="ECO:0000313" key="3">
    <source>
        <dbReference type="Proteomes" id="UP001054897"/>
    </source>
</evidence>
<dbReference type="PANTHER" id="PTHR37512:SF1">
    <property type="entry name" value="NADR_TTD14 AAA DOMAIN-CONTAINING PROTEIN"/>
    <property type="match status" value="1"/>
</dbReference>
<dbReference type="Gene3D" id="3.40.50.300">
    <property type="entry name" value="P-loop containing nucleotide triphosphate hydrolases"/>
    <property type="match status" value="1"/>
</dbReference>
<dbReference type="PANTHER" id="PTHR37512">
    <property type="entry name" value="TRIFUNCTIONAL NAD BIOSYNTHESIS/REGULATOR PROTEIN NADR"/>
    <property type="match status" value="1"/>
</dbReference>
<gene>
    <name evidence="2" type="ORF">L1F06_012005</name>
</gene>
<reference evidence="2" key="1">
    <citation type="submission" date="2022-06" db="EMBL/GenBank/DDBJ databases">
        <title>Complete genome of Pseudomonas hydrolytica DSWY01T.</title>
        <authorList>
            <person name="Jung J."/>
            <person name="Jeon C.O."/>
        </authorList>
    </citation>
    <scope>NUCLEOTIDE SEQUENCE</scope>
    <source>
        <strain evidence="2">DSWY01</strain>
    </source>
</reference>
<evidence type="ECO:0000259" key="1">
    <source>
        <dbReference type="Pfam" id="PF13521"/>
    </source>
</evidence>
<evidence type="ECO:0000313" key="2">
    <source>
        <dbReference type="EMBL" id="USR42105.1"/>
    </source>
</evidence>
<dbReference type="Pfam" id="PF13521">
    <property type="entry name" value="AAA_28"/>
    <property type="match status" value="1"/>
</dbReference>
<dbReference type="InterPro" id="IPR027417">
    <property type="entry name" value="P-loop_NTPase"/>
</dbReference>
<dbReference type="RefSeq" id="WP_129482751.1">
    <property type="nucleotide sequence ID" value="NZ_CP099397.1"/>
</dbReference>
<dbReference type="SUPFAM" id="SSF52540">
    <property type="entry name" value="P-loop containing nucleoside triphosphate hydrolases"/>
    <property type="match status" value="1"/>
</dbReference>